<keyword evidence="3" id="KW-1185">Reference proteome</keyword>
<comment type="caution">
    <text evidence="2">The sequence shown here is derived from an EMBL/GenBank/DDBJ whole genome shotgun (WGS) entry which is preliminary data.</text>
</comment>
<proteinExistence type="predicted"/>
<feature type="region of interest" description="Disordered" evidence="1">
    <location>
        <begin position="1"/>
        <end position="30"/>
    </location>
</feature>
<protein>
    <recommendedName>
        <fullName evidence="4">Mobilisation protein (MobC)</fullName>
    </recommendedName>
</protein>
<evidence type="ECO:0008006" key="4">
    <source>
        <dbReference type="Google" id="ProtNLM"/>
    </source>
</evidence>
<accession>A0ABU2X302</accession>
<reference evidence="2" key="1">
    <citation type="submission" date="2023-09" db="EMBL/GenBank/DDBJ databases">
        <title>30 novel species of actinomycetes from the DSMZ collection.</title>
        <authorList>
            <person name="Nouioui I."/>
        </authorList>
    </citation>
    <scope>NUCLEOTIDE SEQUENCE</scope>
    <source>
        <strain evidence="2">DSM 115977</strain>
    </source>
</reference>
<dbReference type="Proteomes" id="UP001180973">
    <property type="component" value="Unassembled WGS sequence"/>
</dbReference>
<dbReference type="RefSeq" id="WP_311413906.1">
    <property type="nucleotide sequence ID" value="NZ_JAVRFL010000034.1"/>
</dbReference>
<organism evidence="2 3">
    <name type="scientific">Micromonospora reichwaldensis</name>
    <dbReference type="NCBI Taxonomy" id="3075516"/>
    <lineage>
        <taxon>Bacteria</taxon>
        <taxon>Bacillati</taxon>
        <taxon>Actinomycetota</taxon>
        <taxon>Actinomycetes</taxon>
        <taxon>Micromonosporales</taxon>
        <taxon>Micromonosporaceae</taxon>
        <taxon>Micromonospora</taxon>
    </lineage>
</organism>
<evidence type="ECO:0000313" key="2">
    <source>
        <dbReference type="EMBL" id="MDT0532133.1"/>
    </source>
</evidence>
<name>A0ABU2X302_9ACTN</name>
<gene>
    <name evidence="2" type="ORF">RM555_24350</name>
</gene>
<evidence type="ECO:0000256" key="1">
    <source>
        <dbReference type="SAM" id="MobiDB-lite"/>
    </source>
</evidence>
<evidence type="ECO:0000313" key="3">
    <source>
        <dbReference type="Proteomes" id="UP001180973"/>
    </source>
</evidence>
<sequence length="139" mass="14913">MSTEGNVSPSDQARHREHLSPGRPHRIYPRLSDEEKALVVEAARRAGLTPAGYTARVVVGAARAGKPATGLTGDLRELQRELFAARRAVNMFGSNVNQAAAAANSTGQLPGWAVEAVQLCAYAVARLDQVTALIDRRLR</sequence>
<feature type="compositionally biased region" description="Polar residues" evidence="1">
    <location>
        <begin position="1"/>
        <end position="11"/>
    </location>
</feature>
<dbReference type="EMBL" id="JAVRFL010000034">
    <property type="protein sequence ID" value="MDT0532133.1"/>
    <property type="molecule type" value="Genomic_DNA"/>
</dbReference>